<dbReference type="AlphaFoldDB" id="A0A9D8KDI7"/>
<accession>A0A9D8KDI7</accession>
<feature type="compositionally biased region" description="Basic and acidic residues" evidence="1">
    <location>
        <begin position="1"/>
        <end position="11"/>
    </location>
</feature>
<feature type="domain" description="DUF2062" evidence="3">
    <location>
        <begin position="34"/>
        <end position="169"/>
    </location>
</feature>
<feature type="region of interest" description="Disordered" evidence="1">
    <location>
        <begin position="1"/>
        <end position="33"/>
    </location>
</feature>
<proteinExistence type="predicted"/>
<feature type="transmembrane region" description="Helical" evidence="2">
    <location>
        <begin position="53"/>
        <end position="83"/>
    </location>
</feature>
<evidence type="ECO:0000313" key="4">
    <source>
        <dbReference type="EMBL" id="MBN1572099.1"/>
    </source>
</evidence>
<gene>
    <name evidence="4" type="ORF">JW984_02765</name>
</gene>
<feature type="transmembrane region" description="Helical" evidence="2">
    <location>
        <begin position="90"/>
        <end position="108"/>
    </location>
</feature>
<dbReference type="PANTHER" id="PTHR40547:SF1">
    <property type="entry name" value="SLL0298 PROTEIN"/>
    <property type="match status" value="1"/>
</dbReference>
<protein>
    <submittedName>
        <fullName evidence="4">DUF2062 domain-containing protein</fullName>
    </submittedName>
</protein>
<keyword evidence="2" id="KW-1133">Transmembrane helix</keyword>
<evidence type="ECO:0000313" key="5">
    <source>
        <dbReference type="Proteomes" id="UP000809273"/>
    </source>
</evidence>
<reference evidence="4" key="1">
    <citation type="journal article" date="2021" name="Environ. Microbiol.">
        <title>Genomic characterization of three novel Desulfobacterota classes expand the metabolic and phylogenetic diversity of the phylum.</title>
        <authorList>
            <person name="Murphy C.L."/>
            <person name="Biggerstaff J."/>
            <person name="Eichhorn A."/>
            <person name="Ewing E."/>
            <person name="Shahan R."/>
            <person name="Soriano D."/>
            <person name="Stewart S."/>
            <person name="VanMol K."/>
            <person name="Walker R."/>
            <person name="Walters P."/>
            <person name="Elshahed M.S."/>
            <person name="Youssef N.H."/>
        </authorList>
    </citation>
    <scope>NUCLEOTIDE SEQUENCE</scope>
    <source>
        <strain evidence="4">Zod_Metabat.24</strain>
    </source>
</reference>
<evidence type="ECO:0000256" key="1">
    <source>
        <dbReference type="SAM" id="MobiDB-lite"/>
    </source>
</evidence>
<keyword evidence="2" id="KW-0812">Transmembrane</keyword>
<comment type="caution">
    <text evidence="4">The sequence shown here is derived from an EMBL/GenBank/DDBJ whole genome shotgun (WGS) entry which is preliminary data.</text>
</comment>
<evidence type="ECO:0000256" key="2">
    <source>
        <dbReference type="SAM" id="Phobius"/>
    </source>
</evidence>
<keyword evidence="2" id="KW-0472">Membrane</keyword>
<feature type="transmembrane region" description="Helical" evidence="2">
    <location>
        <begin position="141"/>
        <end position="163"/>
    </location>
</feature>
<name>A0A9D8KDI7_9DELT</name>
<reference evidence="4" key="2">
    <citation type="submission" date="2021-01" db="EMBL/GenBank/DDBJ databases">
        <authorList>
            <person name="Hahn C.R."/>
            <person name="Youssef N.H."/>
            <person name="Elshahed M."/>
        </authorList>
    </citation>
    <scope>NUCLEOTIDE SEQUENCE</scope>
    <source>
        <strain evidence="4">Zod_Metabat.24</strain>
    </source>
</reference>
<evidence type="ECO:0000259" key="3">
    <source>
        <dbReference type="Pfam" id="PF09835"/>
    </source>
</evidence>
<dbReference type="InterPro" id="IPR018639">
    <property type="entry name" value="DUF2062"/>
</dbReference>
<dbReference type="Pfam" id="PF09835">
    <property type="entry name" value="DUF2062"/>
    <property type="match status" value="1"/>
</dbReference>
<organism evidence="4 5">
    <name type="scientific">Candidatus Zymogenus saltonus</name>
    <dbReference type="NCBI Taxonomy" id="2844893"/>
    <lineage>
        <taxon>Bacteria</taxon>
        <taxon>Deltaproteobacteria</taxon>
        <taxon>Candidatus Zymogenia</taxon>
        <taxon>Candidatus Zymogeniales</taxon>
        <taxon>Candidatus Zymogenaceae</taxon>
        <taxon>Candidatus Zymogenus</taxon>
    </lineage>
</organism>
<dbReference type="PANTHER" id="PTHR40547">
    <property type="entry name" value="SLL0298 PROTEIN"/>
    <property type="match status" value="1"/>
</dbReference>
<dbReference type="Proteomes" id="UP000809273">
    <property type="component" value="Unassembled WGS sequence"/>
</dbReference>
<dbReference type="EMBL" id="JAFGIX010000012">
    <property type="protein sequence ID" value="MBN1572099.1"/>
    <property type="molecule type" value="Genomic_DNA"/>
</dbReference>
<sequence length="183" mass="19962">MERKNEAEVGGKEVVMGEAEVEEKDESKKKKKRRSFKDLLKRAVKSDDTPGQIALGMGIGVLMAFSPLAGTQTIFALGLSFILRANKLSALAGTFFANPFTMPVFYFYELKLGKAILGYSLEMPDNVVNDFNGLMSLGSEVMLSLVVGFLMVGTITAVIAYFVTLRSVFALRKIKSGGEKSDI</sequence>